<sequence>MVGLFAWWFQATGWLIGLYALIASASTLSVPLLYRFLGYKERDEIAWLQVHNLRSQRALITRLEWVHQALSELNISEGVKQVGTLMDILDAYRAVVETRFAGKTFTPLTYLNAARSVQEHVMQNLTDMVAVGHSLAGISHQQDHQDQAERHQAQQHRLNDLLQENHILFTALTETAVEIANIRSVSQFERLDTLTRLISIAQTVNHTGKLSS</sequence>
<evidence type="ECO:0000256" key="1">
    <source>
        <dbReference type="SAM" id="Phobius"/>
    </source>
</evidence>
<organism evidence="2 3">
    <name type="scientific">Thiothrix lacustris</name>
    <dbReference type="NCBI Taxonomy" id="525917"/>
    <lineage>
        <taxon>Bacteria</taxon>
        <taxon>Pseudomonadati</taxon>
        <taxon>Pseudomonadota</taxon>
        <taxon>Gammaproteobacteria</taxon>
        <taxon>Thiotrichales</taxon>
        <taxon>Thiotrichaceae</taxon>
        <taxon>Thiothrix</taxon>
    </lineage>
</organism>
<name>A0A1Y1QCX5_9GAMM</name>
<dbReference type="Proteomes" id="UP000192491">
    <property type="component" value="Unassembled WGS sequence"/>
</dbReference>
<feature type="transmembrane region" description="Helical" evidence="1">
    <location>
        <begin position="12"/>
        <end position="34"/>
    </location>
</feature>
<comment type="caution">
    <text evidence="2">The sequence shown here is derived from an EMBL/GenBank/DDBJ whole genome shotgun (WGS) entry which is preliminary data.</text>
</comment>
<gene>
    <name evidence="2" type="ORF">BWK73_41475</name>
</gene>
<accession>A0A1Y1QCX5</accession>
<dbReference type="AlphaFoldDB" id="A0A1Y1QCX5"/>
<dbReference type="EMBL" id="MTEJ01000455">
    <property type="protein sequence ID" value="OQX02814.1"/>
    <property type="molecule type" value="Genomic_DNA"/>
</dbReference>
<keyword evidence="1" id="KW-0812">Transmembrane</keyword>
<keyword evidence="1" id="KW-1133">Transmembrane helix</keyword>
<reference evidence="2 3" key="1">
    <citation type="submission" date="2017-01" db="EMBL/GenBank/DDBJ databases">
        <title>Novel large sulfur bacteria in the metagenomes of groundwater-fed chemosynthetic microbial mats in the Lake Huron basin.</title>
        <authorList>
            <person name="Sharrar A.M."/>
            <person name="Flood B.E."/>
            <person name="Bailey J.V."/>
            <person name="Jones D.S."/>
            <person name="Biddanda B."/>
            <person name="Ruberg S.A."/>
            <person name="Marcus D.N."/>
            <person name="Dick G.J."/>
        </authorList>
    </citation>
    <scope>NUCLEOTIDE SEQUENCE [LARGE SCALE GENOMIC DNA]</scope>
    <source>
        <strain evidence="2">A8</strain>
    </source>
</reference>
<protein>
    <submittedName>
        <fullName evidence="2">Uncharacterized protein</fullName>
    </submittedName>
</protein>
<evidence type="ECO:0000313" key="3">
    <source>
        <dbReference type="Proteomes" id="UP000192491"/>
    </source>
</evidence>
<evidence type="ECO:0000313" key="2">
    <source>
        <dbReference type="EMBL" id="OQX02814.1"/>
    </source>
</evidence>
<keyword evidence="1" id="KW-0472">Membrane</keyword>
<proteinExistence type="predicted"/>